<gene>
    <name evidence="2" type="ORF">O4J56_05980</name>
</gene>
<evidence type="ECO:0000256" key="1">
    <source>
        <dbReference type="SAM" id="MobiDB-lite"/>
    </source>
</evidence>
<feature type="region of interest" description="Disordered" evidence="1">
    <location>
        <begin position="94"/>
        <end position="116"/>
    </location>
</feature>
<evidence type="ECO:0000313" key="3">
    <source>
        <dbReference type="Proteomes" id="UP001527866"/>
    </source>
</evidence>
<proteinExistence type="predicted"/>
<sequence>MDDIPYNPPPAPDPGPGGDGLPDVPPGIDSAAREWNRQHPGWVATHLPKAPSDWQWVADRNRPLDPREAVRGFHPCLYAPDLDALSSVVTQEMQAQASGKWAPTPAFAQPSGGSAA</sequence>
<feature type="region of interest" description="Disordered" evidence="1">
    <location>
        <begin position="1"/>
        <end position="46"/>
    </location>
</feature>
<accession>A0ABT4TZR8</accession>
<dbReference type="RefSeq" id="WP_270684173.1">
    <property type="nucleotide sequence ID" value="NZ_JAQFWQ010000011.1"/>
</dbReference>
<name>A0ABT4TZR8_9ACTN</name>
<organism evidence="2 3">
    <name type="scientific">Nocardiopsis endophytica</name>
    <dbReference type="NCBI Taxonomy" id="3018445"/>
    <lineage>
        <taxon>Bacteria</taxon>
        <taxon>Bacillati</taxon>
        <taxon>Actinomycetota</taxon>
        <taxon>Actinomycetes</taxon>
        <taxon>Streptosporangiales</taxon>
        <taxon>Nocardiopsidaceae</taxon>
        <taxon>Nocardiopsis</taxon>
    </lineage>
</organism>
<dbReference type="EMBL" id="JAQFWQ010000011">
    <property type="protein sequence ID" value="MDA2810181.1"/>
    <property type="molecule type" value="Genomic_DNA"/>
</dbReference>
<keyword evidence="3" id="KW-1185">Reference proteome</keyword>
<evidence type="ECO:0000313" key="2">
    <source>
        <dbReference type="EMBL" id="MDA2810181.1"/>
    </source>
</evidence>
<dbReference type="Proteomes" id="UP001527866">
    <property type="component" value="Unassembled WGS sequence"/>
</dbReference>
<reference evidence="2 3" key="1">
    <citation type="submission" date="2023-01" db="EMBL/GenBank/DDBJ databases">
        <title>Draft genome sequence of Nocardiopsis sp. RSe5-2 isolated from halophytes.</title>
        <authorList>
            <person name="Duangmal K."/>
            <person name="Chantavorakit T."/>
        </authorList>
    </citation>
    <scope>NUCLEOTIDE SEQUENCE [LARGE SCALE GENOMIC DNA]</scope>
    <source>
        <strain evidence="2 3">RSe5-2</strain>
    </source>
</reference>
<comment type="caution">
    <text evidence="2">The sequence shown here is derived from an EMBL/GenBank/DDBJ whole genome shotgun (WGS) entry which is preliminary data.</text>
</comment>
<protein>
    <submittedName>
        <fullName evidence="2">Uncharacterized protein</fullName>
    </submittedName>
</protein>
<feature type="compositionally biased region" description="Pro residues" evidence="1">
    <location>
        <begin position="1"/>
        <end position="15"/>
    </location>
</feature>